<dbReference type="SUPFAM" id="SSF48371">
    <property type="entry name" value="ARM repeat"/>
    <property type="match status" value="1"/>
</dbReference>
<organism evidence="1 2">
    <name type="scientific">Trichomonas vaginalis (strain ATCC PRA-98 / G3)</name>
    <dbReference type="NCBI Taxonomy" id="412133"/>
    <lineage>
        <taxon>Eukaryota</taxon>
        <taxon>Metamonada</taxon>
        <taxon>Parabasalia</taxon>
        <taxon>Trichomonadida</taxon>
        <taxon>Trichomonadidae</taxon>
        <taxon>Trichomonas</taxon>
    </lineage>
</organism>
<dbReference type="VEuPathDB" id="TrichDB:TVAGG3_0227350"/>
<gene>
    <name evidence="1" type="ORF">TVAG_407220</name>
</gene>
<dbReference type="Gene3D" id="1.25.10.10">
    <property type="entry name" value="Leucine-rich Repeat Variant"/>
    <property type="match status" value="1"/>
</dbReference>
<name>A2F419_TRIV3</name>
<dbReference type="VEuPathDB" id="TrichDB:TVAG_407220"/>
<reference evidence="1" key="1">
    <citation type="submission" date="2006-10" db="EMBL/GenBank/DDBJ databases">
        <authorList>
            <person name="Amadeo P."/>
            <person name="Zhao Q."/>
            <person name="Wortman J."/>
            <person name="Fraser-Liggett C."/>
            <person name="Carlton J."/>
        </authorList>
    </citation>
    <scope>NUCLEOTIDE SEQUENCE</scope>
    <source>
        <strain evidence="1">G3</strain>
    </source>
</reference>
<dbReference type="AlphaFoldDB" id="A2F419"/>
<dbReference type="InterPro" id="IPR016024">
    <property type="entry name" value="ARM-type_fold"/>
</dbReference>
<dbReference type="SMR" id="A2F419"/>
<dbReference type="Proteomes" id="UP000001542">
    <property type="component" value="Unassembled WGS sequence"/>
</dbReference>
<dbReference type="InterPro" id="IPR011989">
    <property type="entry name" value="ARM-like"/>
</dbReference>
<sequence length="425" mass="50000">MSSPHDSTEINFLLHREGIKPIDSQLLVQSQIYMGECLEEIKKLFEIILENNPTQIAEVIKRVYEITSYFQKEVREILPTEVIMILLSYIHLDPFIMDYISLLIYSQYDIYNELIEFNIFHVIDTLFQNQSSSINIYSLLILLRYTIQLFVSRETEETDFPSVDQLLLENNIFSHLKKVQLTTMYQQEIMKMISALSNYYDLYDEFYYLIIPVAMIDDPIICDVFDALKEIISNNCTELFEKFIFGDKFLNFLLELLNSDKKDQAIKMFATMVYFGDSTIEIFNNLHIIEKILELTNDENESVQFNAFSFFDALSISISEIPPIFTNFNLLEYCTNKSFRIISIAVEVYLKYLKFMPVQIILDSINEEIISFCCEVASSENYMVKHSICLSIKQILDSLHLNDDDMDVYRSVLIEHDLYDYIEEI</sequence>
<accession>A2F419</accession>
<dbReference type="InParanoid" id="A2F419"/>
<dbReference type="RefSeq" id="XP_001313302.1">
    <property type="nucleotide sequence ID" value="XM_001313301.1"/>
</dbReference>
<protein>
    <submittedName>
        <fullName evidence="1">Uncharacterized protein</fullName>
    </submittedName>
</protein>
<dbReference type="EMBL" id="DS113604">
    <property type="protein sequence ID" value="EAY00373.1"/>
    <property type="molecule type" value="Genomic_DNA"/>
</dbReference>
<proteinExistence type="predicted"/>
<reference evidence="1" key="2">
    <citation type="journal article" date="2007" name="Science">
        <title>Draft genome sequence of the sexually transmitted pathogen Trichomonas vaginalis.</title>
        <authorList>
            <person name="Carlton J.M."/>
            <person name="Hirt R.P."/>
            <person name="Silva J.C."/>
            <person name="Delcher A.L."/>
            <person name="Schatz M."/>
            <person name="Zhao Q."/>
            <person name="Wortman J.R."/>
            <person name="Bidwell S.L."/>
            <person name="Alsmark U.C.M."/>
            <person name="Besteiro S."/>
            <person name="Sicheritz-Ponten T."/>
            <person name="Noel C.J."/>
            <person name="Dacks J.B."/>
            <person name="Foster P.G."/>
            <person name="Simillion C."/>
            <person name="Van de Peer Y."/>
            <person name="Miranda-Saavedra D."/>
            <person name="Barton G.J."/>
            <person name="Westrop G.D."/>
            <person name="Mueller S."/>
            <person name="Dessi D."/>
            <person name="Fiori P.L."/>
            <person name="Ren Q."/>
            <person name="Paulsen I."/>
            <person name="Zhang H."/>
            <person name="Bastida-Corcuera F.D."/>
            <person name="Simoes-Barbosa A."/>
            <person name="Brown M.T."/>
            <person name="Hayes R.D."/>
            <person name="Mukherjee M."/>
            <person name="Okumura C.Y."/>
            <person name="Schneider R."/>
            <person name="Smith A.J."/>
            <person name="Vanacova S."/>
            <person name="Villalvazo M."/>
            <person name="Haas B.J."/>
            <person name="Pertea M."/>
            <person name="Feldblyum T.V."/>
            <person name="Utterback T.R."/>
            <person name="Shu C.L."/>
            <person name="Osoegawa K."/>
            <person name="de Jong P.J."/>
            <person name="Hrdy I."/>
            <person name="Horvathova L."/>
            <person name="Zubacova Z."/>
            <person name="Dolezal P."/>
            <person name="Malik S.B."/>
            <person name="Logsdon J.M. Jr."/>
            <person name="Henze K."/>
            <person name="Gupta A."/>
            <person name="Wang C.C."/>
            <person name="Dunne R.L."/>
            <person name="Upcroft J.A."/>
            <person name="Upcroft P."/>
            <person name="White O."/>
            <person name="Salzberg S.L."/>
            <person name="Tang P."/>
            <person name="Chiu C.-H."/>
            <person name="Lee Y.-S."/>
            <person name="Embley T.M."/>
            <person name="Coombs G.H."/>
            <person name="Mottram J.C."/>
            <person name="Tachezy J."/>
            <person name="Fraser-Liggett C.M."/>
            <person name="Johnson P.J."/>
        </authorList>
    </citation>
    <scope>NUCLEOTIDE SEQUENCE [LARGE SCALE GENOMIC DNA]</scope>
    <source>
        <strain evidence="1">G3</strain>
    </source>
</reference>
<evidence type="ECO:0000313" key="2">
    <source>
        <dbReference type="Proteomes" id="UP000001542"/>
    </source>
</evidence>
<evidence type="ECO:0000313" key="1">
    <source>
        <dbReference type="EMBL" id="EAY00373.1"/>
    </source>
</evidence>
<dbReference type="KEGG" id="tva:4758192"/>
<keyword evidence="2" id="KW-1185">Reference proteome</keyword>